<dbReference type="Pfam" id="PF07009">
    <property type="entry name" value="NusG_II"/>
    <property type="match status" value="1"/>
</dbReference>
<reference evidence="2 3" key="1">
    <citation type="submission" date="2018-09" db="EMBL/GenBank/DDBJ databases">
        <title>Discovery and Ecogenomic Context for Candidatus Cryosericales, a Global Caldiserica Order Active in Thawing Permafrost.</title>
        <authorList>
            <person name="Martinez M.A."/>
            <person name="Woodcroft B.J."/>
            <person name="Ignacio Espinoza J.C."/>
            <person name="Zayed A."/>
            <person name="Singleton C.M."/>
            <person name="Boyd J."/>
            <person name="Li Y.-F."/>
            <person name="Purvine S."/>
            <person name="Maughan H."/>
            <person name="Hodgkins S.B."/>
            <person name="Anderson D."/>
            <person name="Sederholm M."/>
            <person name="Temperton B."/>
            <person name="Saleska S.R."/>
            <person name="Tyson G.W."/>
            <person name="Rich V.I."/>
        </authorList>
    </citation>
    <scope>NUCLEOTIDE SEQUENCE [LARGE SCALE GENOMIC DNA]</scope>
    <source>
        <strain evidence="2 3">SMC5</strain>
    </source>
</reference>
<protein>
    <submittedName>
        <fullName evidence="2">NusG domain II-containing protein</fullName>
    </submittedName>
</protein>
<keyword evidence="1" id="KW-1133">Transmembrane helix</keyword>
<proteinExistence type="predicted"/>
<organism evidence="2 3">
    <name type="scientific">Candidatus Cryosericum odellii</name>
    <dbReference type="NCBI Taxonomy" id="2290917"/>
    <lineage>
        <taxon>Bacteria</taxon>
        <taxon>Pseudomonadati</taxon>
        <taxon>Caldisericota/Cryosericota group</taxon>
        <taxon>Candidatus Cryosericota</taxon>
        <taxon>Candidatus Cryosericia</taxon>
        <taxon>Candidatus Cryosericales</taxon>
        <taxon>Candidatus Cryosericaceae</taxon>
        <taxon>Candidatus Cryosericum</taxon>
    </lineage>
</organism>
<evidence type="ECO:0000256" key="1">
    <source>
        <dbReference type="SAM" id="Phobius"/>
    </source>
</evidence>
<accession>A0A398DA56</accession>
<keyword evidence="1" id="KW-0812">Transmembrane</keyword>
<dbReference type="OrthoDB" id="47603at2"/>
<evidence type="ECO:0000313" key="3">
    <source>
        <dbReference type="Proteomes" id="UP000266489"/>
    </source>
</evidence>
<dbReference type="CDD" id="cd09846">
    <property type="entry name" value="DUF1312"/>
    <property type="match status" value="1"/>
</dbReference>
<dbReference type="RefSeq" id="WP_119119767.1">
    <property type="nucleotide sequence ID" value="NZ_QXIU01000110.1"/>
</dbReference>
<dbReference type="AlphaFoldDB" id="A0A398DA56"/>
<dbReference type="Gene3D" id="2.60.320.10">
    <property type="entry name" value="N-utilization substance G protein NusG, insert domain"/>
    <property type="match status" value="1"/>
</dbReference>
<name>A0A398DA56_9BACT</name>
<evidence type="ECO:0000313" key="2">
    <source>
        <dbReference type="EMBL" id="RIE11423.1"/>
    </source>
</evidence>
<feature type="transmembrane region" description="Helical" evidence="1">
    <location>
        <begin position="7"/>
        <end position="26"/>
    </location>
</feature>
<dbReference type="Proteomes" id="UP000266489">
    <property type="component" value="Unassembled WGS sequence"/>
</dbReference>
<sequence length="123" mass="12970">MKRGDRITGVVLLAAVALVIVFWIVMHRTPGTLAVVRVDGKVVATVDLISHEPKTLDVTGVLGPMVIVADGKGSVRVTESTCPDQICVRTTPARSPGDQIICVPNRMVITVEGKGTGIDALTQ</sequence>
<keyword evidence="1" id="KW-0472">Membrane</keyword>
<dbReference type="EMBL" id="QXIU01000110">
    <property type="protein sequence ID" value="RIE11423.1"/>
    <property type="molecule type" value="Genomic_DNA"/>
</dbReference>
<gene>
    <name evidence="2" type="ORF">SMC5_04500</name>
</gene>
<comment type="caution">
    <text evidence="2">The sequence shown here is derived from an EMBL/GenBank/DDBJ whole genome shotgun (WGS) entry which is preliminary data.</text>
</comment>
<dbReference type="InterPro" id="IPR038690">
    <property type="entry name" value="NusG_2_sf"/>
</dbReference>